<feature type="compositionally biased region" description="Low complexity" evidence="1">
    <location>
        <begin position="120"/>
        <end position="132"/>
    </location>
</feature>
<dbReference type="GO" id="GO:0046428">
    <property type="term" value="F:1,4-dihydroxy-2-naphthoate polyprenyltransferase activity"/>
    <property type="evidence" value="ECO:0007669"/>
    <property type="project" value="UniProtKB-EC"/>
</dbReference>
<dbReference type="EMBL" id="CADCUW010000423">
    <property type="protein sequence ID" value="CAA9435605.1"/>
    <property type="molecule type" value="Genomic_DNA"/>
</dbReference>
<feature type="compositionally biased region" description="Basic and acidic residues" evidence="1">
    <location>
        <begin position="229"/>
        <end position="247"/>
    </location>
</feature>
<feature type="compositionally biased region" description="Basic residues" evidence="1">
    <location>
        <begin position="265"/>
        <end position="291"/>
    </location>
</feature>
<accession>A0A6J4Q5T5</accession>
<reference evidence="2" key="1">
    <citation type="submission" date="2020-02" db="EMBL/GenBank/DDBJ databases">
        <authorList>
            <person name="Meier V. D."/>
        </authorList>
    </citation>
    <scope>NUCLEOTIDE SEQUENCE</scope>
    <source>
        <strain evidence="2">AVDCRST_MAG01</strain>
    </source>
</reference>
<dbReference type="EC" id="2.5.1.74" evidence="2"/>
<feature type="compositionally biased region" description="Basic and acidic residues" evidence="1">
    <location>
        <begin position="63"/>
        <end position="74"/>
    </location>
</feature>
<feature type="compositionally biased region" description="Basic residues" evidence="1">
    <location>
        <begin position="133"/>
        <end position="150"/>
    </location>
</feature>
<feature type="region of interest" description="Disordered" evidence="1">
    <location>
        <begin position="63"/>
        <end position="86"/>
    </location>
</feature>
<dbReference type="AlphaFoldDB" id="A0A6J4Q5T5"/>
<feature type="region of interest" description="Disordered" evidence="1">
    <location>
        <begin position="120"/>
        <end position="291"/>
    </location>
</feature>
<gene>
    <name evidence="2" type="ORF">AVDCRST_MAG01-01-3239</name>
</gene>
<name>A0A6J4Q5T5_9ACTN</name>
<organism evidence="2">
    <name type="scientific">uncultured Rubrobacteraceae bacterium</name>
    <dbReference type="NCBI Taxonomy" id="349277"/>
    <lineage>
        <taxon>Bacteria</taxon>
        <taxon>Bacillati</taxon>
        <taxon>Actinomycetota</taxon>
        <taxon>Rubrobacteria</taxon>
        <taxon>Rubrobacterales</taxon>
        <taxon>Rubrobacteraceae</taxon>
        <taxon>environmental samples</taxon>
    </lineage>
</organism>
<feature type="non-terminal residue" evidence="2">
    <location>
        <position position="291"/>
    </location>
</feature>
<sequence>GRVVQALAAVQPHGGGCAGRVRDGARVRGRGVLVGTVRGDAARQPAHPGGDQHVQRVLRREARARRAGDRGDRGLHRRGARIGPPRALRSALPVRARAFLRALPDLRRRVADPGARMPLRARGLPLLGGPPTHRLHPRQRTRGLRVHGSTHRGDSLRRSGRGLPGLRNTRGSPHRRPRRGHTPREQPQGPGLGPQGRPAHPPHSLRPGAGGGRIPPAPARALRGGRAPDGLRRRAADLRRRLPEHLRRPQALGGHSPPLHPAPPRPRRQAHGRPAPRLRPPLHGRHPPRWL</sequence>
<evidence type="ECO:0000256" key="1">
    <source>
        <dbReference type="SAM" id="MobiDB-lite"/>
    </source>
</evidence>
<protein>
    <submittedName>
        <fullName evidence="2">1,4-dihydroxy-2-naphthoate polyprenyltransferase</fullName>
        <ecNumber evidence="2">2.5.1.74</ecNumber>
    </submittedName>
</protein>
<keyword evidence="2" id="KW-0808">Transferase</keyword>
<evidence type="ECO:0000313" key="2">
    <source>
        <dbReference type="EMBL" id="CAA9435605.1"/>
    </source>
</evidence>
<feature type="non-terminal residue" evidence="2">
    <location>
        <position position="1"/>
    </location>
</feature>
<proteinExistence type="predicted"/>
<feature type="compositionally biased region" description="Basic residues" evidence="1">
    <location>
        <begin position="172"/>
        <end position="181"/>
    </location>
</feature>